<keyword evidence="2" id="KW-1185">Reference proteome</keyword>
<organism evidence="1 2">
    <name type="scientific">Trichonephila inaurata madagascariensis</name>
    <dbReference type="NCBI Taxonomy" id="2747483"/>
    <lineage>
        <taxon>Eukaryota</taxon>
        <taxon>Metazoa</taxon>
        <taxon>Ecdysozoa</taxon>
        <taxon>Arthropoda</taxon>
        <taxon>Chelicerata</taxon>
        <taxon>Arachnida</taxon>
        <taxon>Araneae</taxon>
        <taxon>Araneomorphae</taxon>
        <taxon>Entelegynae</taxon>
        <taxon>Araneoidea</taxon>
        <taxon>Nephilidae</taxon>
        <taxon>Trichonephila</taxon>
        <taxon>Trichonephila inaurata</taxon>
    </lineage>
</organism>
<comment type="caution">
    <text evidence="1">The sequence shown here is derived from an EMBL/GenBank/DDBJ whole genome shotgun (WGS) entry which is preliminary data.</text>
</comment>
<dbReference type="AlphaFoldDB" id="A0A8X7CDG7"/>
<dbReference type="EMBL" id="BMAV01016656">
    <property type="protein sequence ID" value="GFY67624.1"/>
    <property type="molecule type" value="Genomic_DNA"/>
</dbReference>
<sequence length="95" mass="10692">MGRTQEKYGDFLIRVESSLSPKKPLAGKEAETMNPQTHSLIRTFDEFFSQKRCGGERATELDLNLNKTERTMPLWVLKMVATASAVVSRDSVSDL</sequence>
<evidence type="ECO:0000313" key="2">
    <source>
        <dbReference type="Proteomes" id="UP000886998"/>
    </source>
</evidence>
<name>A0A8X7CDG7_9ARAC</name>
<proteinExistence type="predicted"/>
<gene>
    <name evidence="1" type="ORF">TNIN_334141</name>
</gene>
<accession>A0A8X7CDG7</accession>
<dbReference type="Proteomes" id="UP000886998">
    <property type="component" value="Unassembled WGS sequence"/>
</dbReference>
<evidence type="ECO:0000313" key="1">
    <source>
        <dbReference type="EMBL" id="GFY67624.1"/>
    </source>
</evidence>
<protein>
    <submittedName>
        <fullName evidence="1">Uncharacterized protein</fullName>
    </submittedName>
</protein>
<reference evidence="1" key="1">
    <citation type="submission" date="2020-08" db="EMBL/GenBank/DDBJ databases">
        <title>Multicomponent nature underlies the extraordinary mechanical properties of spider dragline silk.</title>
        <authorList>
            <person name="Kono N."/>
            <person name="Nakamura H."/>
            <person name="Mori M."/>
            <person name="Yoshida Y."/>
            <person name="Ohtoshi R."/>
            <person name="Malay A.D."/>
            <person name="Moran D.A.P."/>
            <person name="Tomita M."/>
            <person name="Numata K."/>
            <person name="Arakawa K."/>
        </authorList>
    </citation>
    <scope>NUCLEOTIDE SEQUENCE</scope>
</reference>